<dbReference type="NCBIfam" id="TIGR00525">
    <property type="entry name" value="folB"/>
    <property type="match status" value="1"/>
</dbReference>
<dbReference type="CDD" id="cd00534">
    <property type="entry name" value="DHNA_DHNTPE"/>
    <property type="match status" value="1"/>
</dbReference>
<gene>
    <name evidence="10" type="ORF">A2140_08810</name>
</gene>
<dbReference type="SUPFAM" id="SSF55620">
    <property type="entry name" value="Tetrahydrobiopterin biosynthesis enzymes-like"/>
    <property type="match status" value="1"/>
</dbReference>
<dbReference type="UniPathway" id="UPA00077">
    <property type="reaction ID" value="UER00154"/>
</dbReference>
<dbReference type="FunFam" id="3.30.1130.10:FF:000002">
    <property type="entry name" value="7,8-dihydroneopterin aldolase"/>
    <property type="match status" value="1"/>
</dbReference>
<dbReference type="GO" id="GO:0004150">
    <property type="term" value="F:dihydroneopterin aldolase activity"/>
    <property type="evidence" value="ECO:0007669"/>
    <property type="project" value="UniProtKB-UniRule"/>
</dbReference>
<name>A0A1F6T3Q9_9PROT</name>
<dbReference type="Gene3D" id="3.30.1130.10">
    <property type="match status" value="1"/>
</dbReference>
<evidence type="ECO:0000256" key="8">
    <source>
        <dbReference type="RuleBase" id="RU362079"/>
    </source>
</evidence>
<dbReference type="InterPro" id="IPR006156">
    <property type="entry name" value="Dihydroneopterin_aldolase"/>
</dbReference>
<reference evidence="10 11" key="1">
    <citation type="journal article" date="2016" name="Nat. Commun.">
        <title>Thousands of microbial genomes shed light on interconnected biogeochemical processes in an aquifer system.</title>
        <authorList>
            <person name="Anantharaman K."/>
            <person name="Brown C.T."/>
            <person name="Hug L.A."/>
            <person name="Sharon I."/>
            <person name="Castelle C.J."/>
            <person name="Probst A.J."/>
            <person name="Thomas B.C."/>
            <person name="Singh A."/>
            <person name="Wilkins M.J."/>
            <person name="Karaoz U."/>
            <person name="Brodie E.L."/>
            <person name="Williams K.H."/>
            <person name="Hubbard S.S."/>
            <person name="Banfield J.F."/>
        </authorList>
    </citation>
    <scope>NUCLEOTIDE SEQUENCE [LARGE SCALE GENOMIC DNA]</scope>
</reference>
<evidence type="ECO:0000256" key="3">
    <source>
        <dbReference type="ARBA" id="ARBA00005013"/>
    </source>
</evidence>
<dbReference type="Pfam" id="PF02152">
    <property type="entry name" value="FolB"/>
    <property type="match status" value="1"/>
</dbReference>
<dbReference type="PANTHER" id="PTHR42844:SF1">
    <property type="entry name" value="DIHYDRONEOPTERIN ALDOLASE 1-RELATED"/>
    <property type="match status" value="1"/>
</dbReference>
<evidence type="ECO:0000313" key="11">
    <source>
        <dbReference type="Proteomes" id="UP000178379"/>
    </source>
</evidence>
<dbReference type="InterPro" id="IPR006157">
    <property type="entry name" value="FolB_dom"/>
</dbReference>
<keyword evidence="5 8" id="KW-0289">Folate biosynthesis</keyword>
<organism evidence="10 11">
    <name type="scientific">Candidatus Muproteobacteria bacterium RBG_16_62_13</name>
    <dbReference type="NCBI Taxonomy" id="1817756"/>
    <lineage>
        <taxon>Bacteria</taxon>
        <taxon>Pseudomonadati</taxon>
        <taxon>Pseudomonadota</taxon>
        <taxon>Candidatus Muproteobacteria</taxon>
    </lineage>
</organism>
<comment type="caution">
    <text evidence="10">The sequence shown here is derived from an EMBL/GenBank/DDBJ whole genome shotgun (WGS) entry which is preliminary data.</text>
</comment>
<dbReference type="STRING" id="1817756.A2140_08810"/>
<dbReference type="InterPro" id="IPR043133">
    <property type="entry name" value="GTP-CH-I_C/QueF"/>
</dbReference>
<dbReference type="GO" id="GO:0046656">
    <property type="term" value="P:folic acid biosynthetic process"/>
    <property type="evidence" value="ECO:0007669"/>
    <property type="project" value="UniProtKB-UniRule"/>
</dbReference>
<evidence type="ECO:0000256" key="2">
    <source>
        <dbReference type="ARBA" id="ARBA00001353"/>
    </source>
</evidence>
<comment type="pathway">
    <text evidence="3 8">Cofactor biosynthesis; tetrahydrofolate biosynthesis; 2-amino-4-hydroxy-6-hydroxymethyl-7,8-dihydropteridine diphosphate from 7,8-dihydroneopterin triphosphate: step 3/4.</text>
</comment>
<keyword evidence="6" id="KW-0413">Isomerase</keyword>
<accession>A0A1F6T3Q9</accession>
<dbReference type="Proteomes" id="UP000178379">
    <property type="component" value="Unassembled WGS sequence"/>
</dbReference>
<evidence type="ECO:0000256" key="1">
    <source>
        <dbReference type="ARBA" id="ARBA00000693"/>
    </source>
</evidence>
<dbReference type="AlphaFoldDB" id="A0A1F6T3Q9"/>
<dbReference type="GO" id="GO:0016853">
    <property type="term" value="F:isomerase activity"/>
    <property type="evidence" value="ECO:0007669"/>
    <property type="project" value="UniProtKB-KW"/>
</dbReference>
<proteinExistence type="inferred from homology"/>
<keyword evidence="7 8" id="KW-0456">Lyase</keyword>
<evidence type="ECO:0000313" key="10">
    <source>
        <dbReference type="EMBL" id="OGI39780.1"/>
    </source>
</evidence>
<evidence type="ECO:0000256" key="5">
    <source>
        <dbReference type="ARBA" id="ARBA00022909"/>
    </source>
</evidence>
<protein>
    <recommendedName>
        <fullName evidence="8">7,8-dihydroneopterin aldolase</fullName>
        <ecNumber evidence="8">4.1.2.25</ecNumber>
    </recommendedName>
</protein>
<dbReference type="PANTHER" id="PTHR42844">
    <property type="entry name" value="DIHYDRONEOPTERIN ALDOLASE 1-RELATED"/>
    <property type="match status" value="1"/>
</dbReference>
<dbReference type="SMART" id="SM00905">
    <property type="entry name" value="FolB"/>
    <property type="match status" value="1"/>
</dbReference>
<dbReference type="EC" id="4.1.2.25" evidence="8"/>
<sequence length="125" mass="14278">MDMVYLRDLKVDCVIGIYDWERRVRQTLYIDIDLATDIRKAAVSDDIKDTLDYKAVSKRIQQFVGESGFQLVETLAEKLADIILKEFPVPWVRVRINKKGAVRNAGAVGVVVERGEKPGLRKKQD</sequence>
<evidence type="ECO:0000259" key="9">
    <source>
        <dbReference type="SMART" id="SM00905"/>
    </source>
</evidence>
<comment type="catalytic activity">
    <reaction evidence="2 8">
        <text>7,8-dihydroneopterin = 6-hydroxymethyl-7,8-dihydropterin + glycolaldehyde</text>
        <dbReference type="Rhea" id="RHEA:10540"/>
        <dbReference type="ChEBI" id="CHEBI:17001"/>
        <dbReference type="ChEBI" id="CHEBI:17071"/>
        <dbReference type="ChEBI" id="CHEBI:44841"/>
        <dbReference type="EC" id="4.1.2.25"/>
    </reaction>
</comment>
<evidence type="ECO:0000256" key="6">
    <source>
        <dbReference type="ARBA" id="ARBA00023235"/>
    </source>
</evidence>
<comment type="similarity">
    <text evidence="4 8">Belongs to the DHNA family.</text>
</comment>
<feature type="domain" description="Dihydroneopterin aldolase/epimerase" evidence="9">
    <location>
        <begin position="4"/>
        <end position="114"/>
    </location>
</feature>
<comment type="function">
    <text evidence="8">Catalyzes the conversion of 7,8-dihydroneopterin to 6-hydroxymethyl-7,8-dihydropterin.</text>
</comment>
<comment type="catalytic activity">
    <reaction evidence="1">
        <text>7,8-dihydroneopterin = 7,8-dihydromonapterin</text>
        <dbReference type="Rhea" id="RHEA:45328"/>
        <dbReference type="ChEBI" id="CHEBI:17001"/>
        <dbReference type="ChEBI" id="CHEBI:71175"/>
        <dbReference type="EC" id="5.1.99.8"/>
    </reaction>
</comment>
<dbReference type="NCBIfam" id="TIGR00526">
    <property type="entry name" value="folB_dom"/>
    <property type="match status" value="1"/>
</dbReference>
<evidence type="ECO:0000256" key="4">
    <source>
        <dbReference type="ARBA" id="ARBA00005708"/>
    </source>
</evidence>
<evidence type="ECO:0000256" key="7">
    <source>
        <dbReference type="ARBA" id="ARBA00023239"/>
    </source>
</evidence>
<dbReference type="GO" id="GO:0046654">
    <property type="term" value="P:tetrahydrofolate biosynthetic process"/>
    <property type="evidence" value="ECO:0007669"/>
    <property type="project" value="UniProtKB-UniRule"/>
</dbReference>
<dbReference type="GO" id="GO:0005737">
    <property type="term" value="C:cytoplasm"/>
    <property type="evidence" value="ECO:0007669"/>
    <property type="project" value="TreeGrafter"/>
</dbReference>
<dbReference type="EMBL" id="MFSQ01000083">
    <property type="protein sequence ID" value="OGI39780.1"/>
    <property type="molecule type" value="Genomic_DNA"/>
</dbReference>